<dbReference type="EMBL" id="JH159156">
    <property type="protein sequence ID" value="EGZ12761.1"/>
    <property type="molecule type" value="Genomic_DNA"/>
</dbReference>
<accession>G4ZSP0</accession>
<dbReference type="RefSeq" id="XP_009530190.1">
    <property type="nucleotide sequence ID" value="XM_009531895.1"/>
</dbReference>
<sequence length="169" mass="17539">PHPLSHPTRPATVQKASVPILALPTSSPPPVATRPLPHPLSHPTRPATVQKASVPILALPTSSPPPPHPLSHPTQPATVQKASVPILALPTSSPPPVATRPLAMAPMARWWYISAQMVSPWPATSAEPPHAACNRAEGLGPDSRLGHQQPTTSGYTASSDGANGSLVVY</sequence>
<keyword evidence="3" id="KW-1185">Reference proteome</keyword>
<protein>
    <submittedName>
        <fullName evidence="2">Uncharacterized protein</fullName>
    </submittedName>
</protein>
<feature type="non-terminal residue" evidence="2">
    <location>
        <position position="1"/>
    </location>
</feature>
<dbReference type="InParanoid" id="G4ZSP0"/>
<name>G4ZSP0_PHYSP</name>
<dbReference type="KEGG" id="psoj:PHYSODRAFT_513217"/>
<feature type="region of interest" description="Disordered" evidence="1">
    <location>
        <begin position="1"/>
        <end position="50"/>
    </location>
</feature>
<feature type="compositionally biased region" description="Polar residues" evidence="1">
    <location>
        <begin position="146"/>
        <end position="162"/>
    </location>
</feature>
<dbReference type="GeneID" id="20659446"/>
<dbReference type="STRING" id="1094619.G4ZSP0"/>
<evidence type="ECO:0000256" key="1">
    <source>
        <dbReference type="SAM" id="MobiDB-lite"/>
    </source>
</evidence>
<dbReference type="Proteomes" id="UP000002640">
    <property type="component" value="Unassembled WGS sequence"/>
</dbReference>
<feature type="compositionally biased region" description="Pro residues" evidence="1">
    <location>
        <begin position="26"/>
        <end position="40"/>
    </location>
</feature>
<evidence type="ECO:0000313" key="2">
    <source>
        <dbReference type="EMBL" id="EGZ12761.1"/>
    </source>
</evidence>
<reference evidence="2 3" key="1">
    <citation type="journal article" date="2006" name="Science">
        <title>Phytophthora genome sequences uncover evolutionary origins and mechanisms of pathogenesis.</title>
        <authorList>
            <person name="Tyler B.M."/>
            <person name="Tripathy S."/>
            <person name="Zhang X."/>
            <person name="Dehal P."/>
            <person name="Jiang R.H."/>
            <person name="Aerts A."/>
            <person name="Arredondo F.D."/>
            <person name="Baxter L."/>
            <person name="Bensasson D."/>
            <person name="Beynon J.L."/>
            <person name="Chapman J."/>
            <person name="Damasceno C.M."/>
            <person name="Dorrance A.E."/>
            <person name="Dou D."/>
            <person name="Dickerman A.W."/>
            <person name="Dubchak I.L."/>
            <person name="Garbelotto M."/>
            <person name="Gijzen M."/>
            <person name="Gordon S.G."/>
            <person name="Govers F."/>
            <person name="Grunwald N.J."/>
            <person name="Huang W."/>
            <person name="Ivors K.L."/>
            <person name="Jones R.W."/>
            <person name="Kamoun S."/>
            <person name="Krampis K."/>
            <person name="Lamour K.H."/>
            <person name="Lee M.K."/>
            <person name="McDonald W.H."/>
            <person name="Medina M."/>
            <person name="Meijer H.J."/>
            <person name="Nordberg E.K."/>
            <person name="Maclean D.J."/>
            <person name="Ospina-Giraldo M.D."/>
            <person name="Morris P.F."/>
            <person name="Phuntumart V."/>
            <person name="Putnam N.H."/>
            <person name="Rash S."/>
            <person name="Rose J.K."/>
            <person name="Sakihama Y."/>
            <person name="Salamov A.A."/>
            <person name="Savidor A."/>
            <person name="Scheuring C.F."/>
            <person name="Smith B.M."/>
            <person name="Sobral B.W."/>
            <person name="Terry A."/>
            <person name="Torto-Alalibo T.A."/>
            <person name="Win J."/>
            <person name="Xu Z."/>
            <person name="Zhang H."/>
            <person name="Grigoriev I.V."/>
            <person name="Rokhsar D.S."/>
            <person name="Boore J.L."/>
        </authorList>
    </citation>
    <scope>NUCLEOTIDE SEQUENCE [LARGE SCALE GENOMIC DNA]</scope>
    <source>
        <strain evidence="2 3">P6497</strain>
    </source>
</reference>
<gene>
    <name evidence="2" type="ORF">PHYSODRAFT_513217</name>
</gene>
<proteinExistence type="predicted"/>
<dbReference type="AlphaFoldDB" id="G4ZSP0"/>
<feature type="region of interest" description="Disordered" evidence="1">
    <location>
        <begin position="123"/>
        <end position="169"/>
    </location>
</feature>
<evidence type="ECO:0000313" key="3">
    <source>
        <dbReference type="Proteomes" id="UP000002640"/>
    </source>
</evidence>
<organism evidence="2 3">
    <name type="scientific">Phytophthora sojae (strain P6497)</name>
    <name type="common">Soybean stem and root rot agent</name>
    <name type="synonym">Phytophthora megasperma f. sp. glycines</name>
    <dbReference type="NCBI Taxonomy" id="1094619"/>
    <lineage>
        <taxon>Eukaryota</taxon>
        <taxon>Sar</taxon>
        <taxon>Stramenopiles</taxon>
        <taxon>Oomycota</taxon>
        <taxon>Peronosporomycetes</taxon>
        <taxon>Peronosporales</taxon>
        <taxon>Peronosporaceae</taxon>
        <taxon>Phytophthora</taxon>
    </lineage>
</organism>